<evidence type="ECO:0000313" key="4">
    <source>
        <dbReference type="Proteomes" id="UP000478052"/>
    </source>
</evidence>
<feature type="domain" description="PiggyBac transposable element-derived protein" evidence="2">
    <location>
        <begin position="202"/>
        <end position="570"/>
    </location>
</feature>
<sequence>MARKIMNDEQLLEILFQTNWSDSEDDFENSDNENEEASIHVPENIALPSNNIEDLYDMPVEFQFNNGDFIVLSQDPVDLSIQENNGIPRNNNNIFVIDNLDITPVVEDLVQENNKNSRQSRCMSRKQITPQNDSIAATPTTSDQSQTSNNMINANIHQKSKIFKRPHSLTNLAWKKGSFVTDNTCITHTESLLSADMLLLDTPLDYFAFFFSNDLLQKIKYQSELYSVQKNVNKPVTVSVGELKKYIGICVYASIMHVPKVRDYWSADLGVPIIFNAMSRNRFELIRSILHFNDNSSMLSSNDPNRDRLHKLRPLIDHLNNCFSSVPCKQNLALDEQLCATKAHSYMKQYLPDKPHKWGFKLFVLTDVQGYAYSFEIYSGQENDSRFRKLNEPDFGAWSNVVVRLTRNIPVNKNHKIFFDNYYTAIPIMEYLFSRGILSLGTVRLPRLPNCPLPDKKNEKKMKRGESMEYVTSYEKAPISAVIWKDNKAVKLVSTYCGETPKTKVTRFDRSKKKEIEIDCPKLVTEYNHNMGGVDLLDSHIGRYKIKFRSRKWYIRLFYHLIDMTVVNSWCLYKRAKKQKNEENEIMELAEWRKILAHSLIKSGEVRHSGRGRPSISIEKKITSTRPQSVRPSK</sequence>
<reference evidence="3 4" key="1">
    <citation type="submission" date="2019-08" db="EMBL/GenBank/DDBJ databases">
        <title>Whole genome of Aphis craccivora.</title>
        <authorList>
            <person name="Voronova N.V."/>
            <person name="Shulinski R.S."/>
            <person name="Bandarenka Y.V."/>
            <person name="Zhorov D.G."/>
            <person name="Warner D."/>
        </authorList>
    </citation>
    <scope>NUCLEOTIDE SEQUENCE [LARGE SCALE GENOMIC DNA]</scope>
    <source>
        <strain evidence="3">180601</strain>
        <tissue evidence="3">Whole Body</tissue>
    </source>
</reference>
<dbReference type="EMBL" id="VUJU01013363">
    <property type="protein sequence ID" value="KAF0705086.1"/>
    <property type="molecule type" value="Genomic_DNA"/>
</dbReference>
<feature type="non-terminal residue" evidence="3">
    <location>
        <position position="634"/>
    </location>
</feature>
<dbReference type="InterPro" id="IPR029526">
    <property type="entry name" value="PGBD"/>
</dbReference>
<feature type="region of interest" description="Disordered" evidence="1">
    <location>
        <begin position="606"/>
        <end position="634"/>
    </location>
</feature>
<protein>
    <submittedName>
        <fullName evidence="3">PiggyBac transposable element-derived protein 2-like isoform X2</fullName>
    </submittedName>
</protein>
<evidence type="ECO:0000256" key="1">
    <source>
        <dbReference type="SAM" id="MobiDB-lite"/>
    </source>
</evidence>
<proteinExistence type="predicted"/>
<dbReference type="OrthoDB" id="122438at2759"/>
<comment type="caution">
    <text evidence="3">The sequence shown here is derived from an EMBL/GenBank/DDBJ whole genome shotgun (WGS) entry which is preliminary data.</text>
</comment>
<keyword evidence="4" id="KW-1185">Reference proteome</keyword>
<dbReference type="AlphaFoldDB" id="A0A6G0VPZ2"/>
<evidence type="ECO:0000259" key="2">
    <source>
        <dbReference type="Pfam" id="PF13843"/>
    </source>
</evidence>
<evidence type="ECO:0000313" key="3">
    <source>
        <dbReference type="EMBL" id="KAF0705086.1"/>
    </source>
</evidence>
<feature type="region of interest" description="Disordered" evidence="1">
    <location>
        <begin position="112"/>
        <end position="148"/>
    </location>
</feature>
<dbReference type="Pfam" id="PF13843">
    <property type="entry name" value="DDE_Tnp_1_7"/>
    <property type="match status" value="1"/>
</dbReference>
<organism evidence="3 4">
    <name type="scientific">Aphis craccivora</name>
    <name type="common">Cowpea aphid</name>
    <dbReference type="NCBI Taxonomy" id="307492"/>
    <lineage>
        <taxon>Eukaryota</taxon>
        <taxon>Metazoa</taxon>
        <taxon>Ecdysozoa</taxon>
        <taxon>Arthropoda</taxon>
        <taxon>Hexapoda</taxon>
        <taxon>Insecta</taxon>
        <taxon>Pterygota</taxon>
        <taxon>Neoptera</taxon>
        <taxon>Paraneoptera</taxon>
        <taxon>Hemiptera</taxon>
        <taxon>Sternorrhyncha</taxon>
        <taxon>Aphidomorpha</taxon>
        <taxon>Aphidoidea</taxon>
        <taxon>Aphididae</taxon>
        <taxon>Aphidini</taxon>
        <taxon>Aphis</taxon>
        <taxon>Aphis</taxon>
    </lineage>
</organism>
<accession>A0A6G0VPZ2</accession>
<dbReference type="PANTHER" id="PTHR47272">
    <property type="entry name" value="DDE_TNP_1_7 DOMAIN-CONTAINING PROTEIN"/>
    <property type="match status" value="1"/>
</dbReference>
<dbReference type="Proteomes" id="UP000478052">
    <property type="component" value="Unassembled WGS sequence"/>
</dbReference>
<feature type="compositionally biased region" description="Polar residues" evidence="1">
    <location>
        <begin position="624"/>
        <end position="634"/>
    </location>
</feature>
<gene>
    <name evidence="3" type="ORF">FWK35_00036251</name>
</gene>
<name>A0A6G0VPZ2_APHCR</name>